<keyword evidence="3 4" id="KW-0539">Nucleus</keyword>
<proteinExistence type="evidence at transcript level"/>
<evidence type="ECO:0000256" key="6">
    <source>
        <dbReference type="SAM" id="MobiDB-lite"/>
    </source>
</evidence>
<evidence type="ECO:0000259" key="7">
    <source>
        <dbReference type="PROSITE" id="PS51037"/>
    </source>
</evidence>
<organism evidence="8">
    <name type="scientific">Psoroptes ovis</name>
    <name type="common">Sheep scab mite</name>
    <dbReference type="NCBI Taxonomy" id="83912"/>
    <lineage>
        <taxon>Eukaryota</taxon>
        <taxon>Metazoa</taxon>
        <taxon>Ecdysozoa</taxon>
        <taxon>Arthropoda</taxon>
        <taxon>Chelicerata</taxon>
        <taxon>Arachnida</taxon>
        <taxon>Acari</taxon>
        <taxon>Acariformes</taxon>
        <taxon>Sarcoptiformes</taxon>
        <taxon>Astigmata</taxon>
        <taxon>Psoroptidia</taxon>
        <taxon>Sarcoptoidea</taxon>
        <taxon>Psoroptidae</taxon>
        <taxon>Psoroptes</taxon>
    </lineage>
</organism>
<dbReference type="GO" id="GO:0006355">
    <property type="term" value="P:regulation of DNA-templated transcription"/>
    <property type="evidence" value="ECO:0007669"/>
    <property type="project" value="InterPro"/>
</dbReference>
<evidence type="ECO:0000313" key="8">
    <source>
        <dbReference type="EMBL" id="SZF06454.1"/>
    </source>
</evidence>
<dbReference type="PANTHER" id="PTHR47573:SF1">
    <property type="entry name" value="PROTEIN AF-9 HOMOLOG"/>
    <property type="match status" value="1"/>
</dbReference>
<comment type="subcellular location">
    <subcellularLocation>
        <location evidence="4">Nucleus</location>
    </subcellularLocation>
</comment>
<keyword evidence="5" id="KW-0175">Coiled coil</keyword>
<feature type="region of interest" description="Disordered" evidence="6">
    <location>
        <begin position="1"/>
        <end position="22"/>
    </location>
</feature>
<dbReference type="Pfam" id="PF03366">
    <property type="entry name" value="YEATS"/>
    <property type="match status" value="1"/>
</dbReference>
<dbReference type="InterPro" id="IPR005033">
    <property type="entry name" value="YEATS"/>
</dbReference>
<dbReference type="PROSITE" id="PS51037">
    <property type="entry name" value="YEATS"/>
    <property type="match status" value="1"/>
</dbReference>
<feature type="coiled-coil region" evidence="5">
    <location>
        <begin position="203"/>
        <end position="230"/>
    </location>
</feature>
<protein>
    <submittedName>
        <fullName evidence="8">YEATS domain-containing protein 4</fullName>
    </submittedName>
</protein>
<evidence type="ECO:0000256" key="1">
    <source>
        <dbReference type="ARBA" id="ARBA00023015"/>
    </source>
</evidence>
<keyword evidence="1" id="KW-0805">Transcription regulation</keyword>
<feature type="compositionally biased region" description="Polar residues" evidence="6">
    <location>
        <begin position="1"/>
        <end position="10"/>
    </location>
</feature>
<name>A0A3B0QQC8_PSOOV</name>
<dbReference type="AlphaFoldDB" id="A0A3B0QQC8"/>
<dbReference type="InterPro" id="IPR055129">
    <property type="entry name" value="YEATS_dom"/>
</dbReference>
<dbReference type="PANTHER" id="PTHR47573">
    <property type="entry name" value="PROTEIN AF-9 HOMOLOG"/>
    <property type="match status" value="1"/>
</dbReference>
<dbReference type="CDD" id="cd16909">
    <property type="entry name" value="YEATS_GAS41_like"/>
    <property type="match status" value="1"/>
</dbReference>
<feature type="domain" description="YEATS" evidence="7">
    <location>
        <begin position="22"/>
        <end position="172"/>
    </location>
</feature>
<evidence type="ECO:0000256" key="5">
    <source>
        <dbReference type="SAM" id="Coils"/>
    </source>
</evidence>
<dbReference type="GO" id="GO:0005634">
    <property type="term" value="C:nucleus"/>
    <property type="evidence" value="ECO:0007669"/>
    <property type="project" value="UniProtKB-SubCell"/>
</dbReference>
<gene>
    <name evidence="8" type="primary">PSOVI14g08490</name>
</gene>
<dbReference type="InterPro" id="IPR038704">
    <property type="entry name" value="YEAST_sf"/>
</dbReference>
<evidence type="ECO:0000256" key="2">
    <source>
        <dbReference type="ARBA" id="ARBA00023163"/>
    </source>
</evidence>
<dbReference type="EMBL" id="LS999136">
    <property type="protein sequence ID" value="SZF06454.1"/>
    <property type="molecule type" value="mRNA"/>
</dbReference>
<evidence type="ECO:0000256" key="3">
    <source>
        <dbReference type="ARBA" id="ARBA00023242"/>
    </source>
</evidence>
<sequence>MSNELSSNAVQQQQQQQDFGPRVKGAQIVKPIVYGNVARYFGHKRNNGHTHEWKVYLRMYNANEDPSKYIKKVQFKLHDSYATQIRVCNEPPYEVEETGWGEFEVVIKIYFVDPSERPVTIYHMLKLFKIEPSSTPGGGSMPVFTDYLVSEYYDELIFSEPSTIMLRLLKSSQQQQQSITPQQFETNFEEKKVETLQQILMAKNKISTEIEDLKHRIQMAKDEIAKHQSNLI</sequence>
<keyword evidence="2" id="KW-0804">Transcription</keyword>
<dbReference type="Gene3D" id="2.60.40.1970">
    <property type="entry name" value="YEATS domain"/>
    <property type="match status" value="1"/>
</dbReference>
<reference evidence="8" key="1">
    <citation type="submission" date="2018-09" db="EMBL/GenBank/DDBJ databases">
        <authorList>
            <person name="Parvin R."/>
            <person name="Begum J.A."/>
            <person name="Chowdhury E.H."/>
            <person name="Islam M.R."/>
            <person name="Harder T."/>
        </authorList>
    </citation>
    <scope>NUCLEOTIDE SEQUENCE</scope>
</reference>
<accession>A0A3B0QQC8</accession>
<evidence type="ECO:0000256" key="4">
    <source>
        <dbReference type="PROSITE-ProRule" id="PRU00376"/>
    </source>
</evidence>